<feature type="compositionally biased region" description="Polar residues" evidence="1">
    <location>
        <begin position="11"/>
        <end position="21"/>
    </location>
</feature>
<feature type="region of interest" description="Disordered" evidence="1">
    <location>
        <begin position="1"/>
        <end position="58"/>
    </location>
</feature>
<dbReference type="Proteomes" id="UP000501466">
    <property type="component" value="Chromosome"/>
</dbReference>
<evidence type="ECO:0000313" key="3">
    <source>
        <dbReference type="Proteomes" id="UP000501466"/>
    </source>
</evidence>
<evidence type="ECO:0000256" key="1">
    <source>
        <dbReference type="SAM" id="MobiDB-lite"/>
    </source>
</evidence>
<keyword evidence="3" id="KW-1185">Reference proteome</keyword>
<evidence type="ECO:0000313" key="2">
    <source>
        <dbReference type="EMBL" id="BBP42365.1"/>
    </source>
</evidence>
<gene>
    <name evidence="2" type="ORF">THMIRHAT_01110</name>
</gene>
<name>A0A6F8PJU1_9GAMM</name>
<accession>A0A6F8PJU1</accession>
<protein>
    <submittedName>
        <fullName evidence="2">Uncharacterized protein</fullName>
    </submittedName>
</protein>
<dbReference type="EMBL" id="AP021888">
    <property type="protein sequence ID" value="BBP42365.1"/>
    <property type="molecule type" value="Genomic_DNA"/>
</dbReference>
<organism evidence="2 3">
    <name type="scientific">Thiosulfativibrio zosterae</name>
    <dbReference type="NCBI Taxonomy" id="2675053"/>
    <lineage>
        <taxon>Bacteria</taxon>
        <taxon>Pseudomonadati</taxon>
        <taxon>Pseudomonadota</taxon>
        <taxon>Gammaproteobacteria</taxon>
        <taxon>Thiotrichales</taxon>
        <taxon>Piscirickettsiaceae</taxon>
        <taxon>Thiosulfativibrio</taxon>
    </lineage>
</organism>
<dbReference type="AlphaFoldDB" id="A0A6F8PJU1"/>
<reference evidence="3" key="1">
    <citation type="submission" date="2019-11" db="EMBL/GenBank/DDBJ databases">
        <title>Isolation and characterization of two novel species in the genus Thiomicrorhabdus.</title>
        <authorList>
            <person name="Mochizuki J."/>
            <person name="Kojima H."/>
            <person name="Fukui M."/>
        </authorList>
    </citation>
    <scope>NUCLEOTIDE SEQUENCE [LARGE SCALE GENOMIC DNA]</scope>
    <source>
        <strain evidence="3">AkT22</strain>
    </source>
</reference>
<proteinExistence type="predicted"/>
<dbReference type="RefSeq" id="WP_173289727.1">
    <property type="nucleotide sequence ID" value="NZ_AP021888.1"/>
</dbReference>
<sequence length="111" mass="12117">MATINPAMPSAIQSYMPQQQPLAMKEDKMTDKTTSTTSSGGSTTVSLSSGSPSQSVDYLNLASNKTVKSSESMENKSLEKNETTQAQLTYASNLQMRSNYYQQSEKMEPNS</sequence>
<dbReference type="KEGG" id="tzo:THMIRHAT_01110"/>
<feature type="compositionally biased region" description="Low complexity" evidence="1">
    <location>
        <begin position="33"/>
        <end position="55"/>
    </location>
</feature>